<comment type="similarity">
    <text evidence="3">Belongs to the SRP72 family.</text>
</comment>
<dbReference type="PANTHER" id="PTHR14094">
    <property type="entry name" value="SIGNAL RECOGNITION PARTICLE 72"/>
    <property type="match status" value="1"/>
</dbReference>
<dbReference type="SUPFAM" id="SSF48452">
    <property type="entry name" value="TPR-like"/>
    <property type="match status" value="1"/>
</dbReference>
<evidence type="ECO:0000256" key="10">
    <source>
        <dbReference type="ARBA" id="ARBA00022842"/>
    </source>
</evidence>
<organism evidence="15 16">
    <name type="scientific">Rotaria sordida</name>
    <dbReference type="NCBI Taxonomy" id="392033"/>
    <lineage>
        <taxon>Eukaryota</taxon>
        <taxon>Metazoa</taxon>
        <taxon>Spiralia</taxon>
        <taxon>Gnathifera</taxon>
        <taxon>Rotifera</taxon>
        <taxon>Eurotatoria</taxon>
        <taxon>Bdelloidea</taxon>
        <taxon>Philodinida</taxon>
        <taxon>Philodinidae</taxon>
        <taxon>Rotaria</taxon>
    </lineage>
</organism>
<dbReference type="InterPro" id="IPR013699">
    <property type="entry name" value="Signal_recog_part_SRP72_RNA-bd"/>
</dbReference>
<evidence type="ECO:0000256" key="5">
    <source>
        <dbReference type="ARBA" id="ARBA00022490"/>
    </source>
</evidence>
<gene>
    <name evidence="15" type="ORF">ZHD862_LOCUS10839</name>
</gene>
<keyword evidence="12" id="KW-0687">Ribonucleoprotein</keyword>
<dbReference type="Proteomes" id="UP000663864">
    <property type="component" value="Unassembled WGS sequence"/>
</dbReference>
<evidence type="ECO:0000256" key="12">
    <source>
        <dbReference type="ARBA" id="ARBA00023274"/>
    </source>
</evidence>
<evidence type="ECO:0000313" key="15">
    <source>
        <dbReference type="EMBL" id="CAF0967755.1"/>
    </source>
</evidence>
<evidence type="ECO:0000256" key="1">
    <source>
        <dbReference type="ARBA" id="ARBA00004240"/>
    </source>
</evidence>
<dbReference type="GO" id="GO:0043022">
    <property type="term" value="F:ribosome binding"/>
    <property type="evidence" value="ECO:0007669"/>
    <property type="project" value="TreeGrafter"/>
</dbReference>
<evidence type="ECO:0000256" key="11">
    <source>
        <dbReference type="ARBA" id="ARBA00023135"/>
    </source>
</evidence>
<dbReference type="GO" id="GO:0008299">
    <property type="term" value="P:isoprenoid biosynthetic process"/>
    <property type="evidence" value="ECO:0007669"/>
    <property type="project" value="InterPro"/>
</dbReference>
<evidence type="ECO:0000259" key="14">
    <source>
        <dbReference type="Pfam" id="PF08492"/>
    </source>
</evidence>
<accession>A0A814ECR6</accession>
<dbReference type="PANTHER" id="PTHR14094:SF9">
    <property type="entry name" value="SIGNAL RECOGNITION PARTICLE SUBUNIT SRP72"/>
    <property type="match status" value="1"/>
</dbReference>
<keyword evidence="10" id="KW-0460">Magnesium</keyword>
<dbReference type="GO" id="GO:0005783">
    <property type="term" value="C:endoplasmic reticulum"/>
    <property type="evidence" value="ECO:0007669"/>
    <property type="project" value="UniProtKB-SubCell"/>
</dbReference>
<dbReference type="GO" id="GO:0046872">
    <property type="term" value="F:metal ion binding"/>
    <property type="evidence" value="ECO:0007669"/>
    <property type="project" value="UniProtKB-KW"/>
</dbReference>
<dbReference type="Pfam" id="PF17004">
    <property type="entry name" value="SRP_TPR_like"/>
    <property type="match status" value="1"/>
</dbReference>
<reference evidence="15" key="1">
    <citation type="submission" date="2021-02" db="EMBL/GenBank/DDBJ databases">
        <authorList>
            <person name="Nowell W R."/>
        </authorList>
    </citation>
    <scope>NUCLEOTIDE SEQUENCE</scope>
</reference>
<dbReference type="Pfam" id="PF00348">
    <property type="entry name" value="polyprenyl_synt"/>
    <property type="match status" value="1"/>
</dbReference>
<dbReference type="Gene3D" id="1.25.40.10">
    <property type="entry name" value="Tetratricopeptide repeat domain"/>
    <property type="match status" value="3"/>
</dbReference>
<dbReference type="GO" id="GO:0004659">
    <property type="term" value="F:prenyltransferase activity"/>
    <property type="evidence" value="ECO:0007669"/>
    <property type="project" value="InterPro"/>
</dbReference>
<feature type="compositionally biased region" description="Polar residues" evidence="13">
    <location>
        <begin position="642"/>
        <end position="655"/>
    </location>
</feature>
<dbReference type="SUPFAM" id="SSF48576">
    <property type="entry name" value="Terpenoid synthases"/>
    <property type="match status" value="1"/>
</dbReference>
<dbReference type="Pfam" id="PF08492">
    <property type="entry name" value="SRP72"/>
    <property type="match status" value="1"/>
</dbReference>
<feature type="compositionally biased region" description="Basic and acidic residues" evidence="13">
    <location>
        <begin position="582"/>
        <end position="603"/>
    </location>
</feature>
<dbReference type="InterPro" id="IPR011990">
    <property type="entry name" value="TPR-like_helical_dom_sf"/>
</dbReference>
<dbReference type="EMBL" id="CAJNOT010000395">
    <property type="protein sequence ID" value="CAF0967755.1"/>
    <property type="molecule type" value="Genomic_DNA"/>
</dbReference>
<dbReference type="PROSITE" id="PS00723">
    <property type="entry name" value="POLYPRENYL_SYNTHASE_1"/>
    <property type="match status" value="1"/>
</dbReference>
<keyword evidence="8" id="KW-0802">TPR repeat</keyword>
<keyword evidence="6" id="KW-0479">Metal-binding</keyword>
<sequence length="1677" mass="192958">MTTEKQEKIDEQIRPLYAELQKYGQTQDWDRALKTTRKILGISSNEKKATHCKIVCLMQLDKFDEALNTIVKNAIDTADLFFERAYCEYRLNRIEDAYSTLKSIDRELNEREQELLAQVLFKLEKYNECVGYYRSLLKNNQDEYQSTRHANFIAALATWKLTDSSSKIQMESNDLSDETYDTTYNSACVLLSSGQYVEAEVKLRKADAQCRRELEEEGDMNEDEILRETANIRVQLAYCLQQQDKNVEALTLYNDVLKSKPTDLAIIAVASNNLAVLNRDQNLFDSRKRIKVATAPETEPKLNAFQKKIVQVNEALLAIHTGQHETARRILDNMVEKNANTDDSIPLAKVSLLMKEKKLSEATQLLQEFIESDKQRRISLYCRLTYVQLLLSQGKVHQACDYLRSDDELLVKPGIVATLVTLYNYLEDSKSAAQVLNEAVDRLYNLDRTKGKNSRALAYLIKQNIIYQEKQGNGKRVTEMLEILHKLYPNDTNTLSKLIVHYLKSDPERANLLAQKLPSIKQLAEGIDVDMLESTFGKRVPKAEKTIEKIKVGDSSSTTTTTVTTATTKQKKKRKRKAHLPKKYDPLSKPDPERWLPLRERSYYRGKRGKRGKQAAVGKGTQGAVGSDQSATTTITTATGAQRSMPSSKTTPGASGSTSTQPKPTPPPGKSAAAKRKGRLKLVPKTNNVHNCCVPLSGHRNIYPIKLDENSDIHHVNNQNKQRQKVEAYVFRKLEEYSKKKTINILCSTSLSHIRRRLKHDIKPLSKQFDPNTVSKEKLHQWIDEILEQIQSHISQLRLLFQSQDNLEHFLTTDKFFSSKNIDNQWKQLQLQQAKKVLLKNANDNDEKLLSRYQKYIIEKFTPKELEDNKLILKNQKKIHLNKKFQEVEHFGREYLTKILDNYKQRQYPKLELVQEMIELGMEQMIKRPKKDEFRQASLSSNILDKATFILKSKQSYSMSLHNLADDFMLLRFGHSVDDENNNADESISDRFIVRIHMFLNTISQLVYLLKATNSSEFFSPLSLFNPFNSDLPKEYILSPTIYIDEWTWLLEKWKISLETLPINLTNQGAFSRLVRTTIGVGISRLFSFTINNEQDELDKKLFQALQMGFYYGIAYALVDGLQDNQNHQQKQFDVDKWLEKAEDILCGDQLNTSSLPQLPIIPLLLETFHSLGQLTSTNSITDQTFTDLALLLRSQRLDKKDLEKSNYNDIDLFLGPLLKAHFTYTATAFMGGANIIENHQRLWITPFLGQLTDDCRDFNEDYQAKSITPVTYYVQHNGSSFNPFFVFLFVCEDLYIESNRRKNTGAFLGRRIMRTLRSLGNDFKKFITIFTEKSYPKLYKYFLSLEYLFPRISDPEKAVFRYVNIFANNYSLNHRKLETFVYDCQPLIEKQLSIETDDNNLLVHGMNYSLKAGGKRLRPLLLLMVAQLYNMDIKSVLPVARALEYLHTSSLIFDDLPAQDNAPLRRGQPTLHMMIDSDHNIIPPSLTEGRAQLSAVNLIAYAIRSVTVDLQKENFSHESINEVVAEIAQSMSELCHGQFLDLQCSRTKKSLTIDELDRIAYLKTGKAIEIAIICPIILAKQDQPLDRFRELSRLMGILFQMKDDLLDVEGDTDELGKKINIDQENQTVTYISLLGVKGTRNRIVNIRKQVESILNDLWPQAGTMRDLIQYICERKK</sequence>
<keyword evidence="9" id="KW-0256">Endoplasmic reticulum</keyword>
<feature type="domain" description="Signal recognition particle SRP72 subunit RNA-binding" evidence="14">
    <location>
        <begin position="556"/>
        <end position="606"/>
    </location>
</feature>
<dbReference type="FunFam" id="1.25.40.10:FF:000062">
    <property type="entry name" value="Signal recognition particle subunit SRP72"/>
    <property type="match status" value="1"/>
</dbReference>
<dbReference type="GO" id="GO:0005786">
    <property type="term" value="C:signal recognition particle, endoplasmic reticulum targeting"/>
    <property type="evidence" value="ECO:0007669"/>
    <property type="project" value="UniProtKB-KW"/>
</dbReference>
<feature type="compositionally biased region" description="Basic residues" evidence="13">
    <location>
        <begin position="604"/>
        <end position="613"/>
    </location>
</feature>
<dbReference type="GO" id="GO:0006614">
    <property type="term" value="P:SRP-dependent cotranslational protein targeting to membrane"/>
    <property type="evidence" value="ECO:0007669"/>
    <property type="project" value="InterPro"/>
</dbReference>
<feature type="compositionally biased region" description="Low complexity" evidence="13">
    <location>
        <begin position="558"/>
        <end position="568"/>
    </location>
</feature>
<feature type="compositionally biased region" description="Low complexity" evidence="13">
    <location>
        <begin position="631"/>
        <end position="641"/>
    </location>
</feature>
<evidence type="ECO:0000256" key="3">
    <source>
        <dbReference type="ARBA" id="ARBA00007676"/>
    </source>
</evidence>
<dbReference type="PROSITE" id="PS00444">
    <property type="entry name" value="POLYPRENYL_SYNTHASE_2"/>
    <property type="match status" value="1"/>
</dbReference>
<evidence type="ECO:0000256" key="8">
    <source>
        <dbReference type="ARBA" id="ARBA00022803"/>
    </source>
</evidence>
<dbReference type="SFLD" id="SFLDS00005">
    <property type="entry name" value="Isoprenoid_Synthase_Type_I"/>
    <property type="match status" value="1"/>
</dbReference>
<evidence type="ECO:0000256" key="4">
    <source>
        <dbReference type="ARBA" id="ARBA00018350"/>
    </source>
</evidence>
<dbReference type="InterPro" id="IPR033749">
    <property type="entry name" value="Polyprenyl_synt_CS"/>
</dbReference>
<evidence type="ECO:0000256" key="6">
    <source>
        <dbReference type="ARBA" id="ARBA00022723"/>
    </source>
</evidence>
<evidence type="ECO:0000256" key="13">
    <source>
        <dbReference type="SAM" id="MobiDB-lite"/>
    </source>
</evidence>
<evidence type="ECO:0000313" key="16">
    <source>
        <dbReference type="Proteomes" id="UP000663864"/>
    </source>
</evidence>
<dbReference type="InterPro" id="IPR000092">
    <property type="entry name" value="Polyprenyl_synt"/>
</dbReference>
<dbReference type="Gene3D" id="1.10.600.10">
    <property type="entry name" value="Farnesyl Diphosphate Synthase"/>
    <property type="match status" value="1"/>
</dbReference>
<evidence type="ECO:0000256" key="2">
    <source>
        <dbReference type="ARBA" id="ARBA00004496"/>
    </source>
</evidence>
<comment type="subcellular location">
    <subcellularLocation>
        <location evidence="2">Cytoplasm</location>
    </subcellularLocation>
    <subcellularLocation>
        <location evidence="1">Endoplasmic reticulum</location>
    </subcellularLocation>
</comment>
<keyword evidence="7" id="KW-0677">Repeat</keyword>
<proteinExistence type="inferred from homology"/>
<feature type="region of interest" description="Disordered" evidence="13">
    <location>
        <begin position="553"/>
        <end position="680"/>
    </location>
</feature>
<feature type="compositionally biased region" description="Basic residues" evidence="13">
    <location>
        <begin position="569"/>
        <end position="581"/>
    </location>
</feature>
<keyword evidence="11" id="KW-0733">Signal recognition particle</keyword>
<evidence type="ECO:0000256" key="9">
    <source>
        <dbReference type="ARBA" id="ARBA00022824"/>
    </source>
</evidence>
<evidence type="ECO:0000256" key="7">
    <source>
        <dbReference type="ARBA" id="ARBA00022737"/>
    </source>
</evidence>
<name>A0A814ECR6_9BILA</name>
<keyword evidence="5" id="KW-0963">Cytoplasm</keyword>
<dbReference type="InterPro" id="IPR008949">
    <property type="entry name" value="Isoprenoid_synthase_dom_sf"/>
</dbReference>
<dbReference type="InterPro" id="IPR031545">
    <property type="entry name" value="SRP72_TPR-like"/>
</dbReference>
<comment type="caution">
    <text evidence="15">The sequence shown here is derived from an EMBL/GenBank/DDBJ whole genome shotgun (WGS) entry which is preliminary data.</text>
</comment>
<dbReference type="GO" id="GO:0008312">
    <property type="term" value="F:7S RNA binding"/>
    <property type="evidence" value="ECO:0007669"/>
    <property type="project" value="InterPro"/>
</dbReference>
<protein>
    <recommendedName>
        <fullName evidence="4">Signal recognition particle subunit SRP72</fullName>
    </recommendedName>
</protein>
<dbReference type="InterPro" id="IPR026270">
    <property type="entry name" value="SRP72"/>
</dbReference>